<evidence type="ECO:0000313" key="4">
    <source>
        <dbReference type="Proteomes" id="UP000233750"/>
    </source>
</evidence>
<dbReference type="GO" id="GO:0052757">
    <property type="term" value="F:chondroitin hydrolase activity"/>
    <property type="evidence" value="ECO:0007669"/>
    <property type="project" value="TreeGrafter"/>
</dbReference>
<dbReference type="PANTHER" id="PTHR36845:SF1">
    <property type="entry name" value="HYDROLASE, PUTATIVE (AFU_ORTHOLOGUE AFUA_7G05090)-RELATED"/>
    <property type="match status" value="1"/>
</dbReference>
<dbReference type="InterPro" id="IPR008928">
    <property type="entry name" value="6-hairpin_glycosidase_sf"/>
</dbReference>
<dbReference type="InterPro" id="IPR012341">
    <property type="entry name" value="6hp_glycosidase-like_sf"/>
</dbReference>
<dbReference type="Gene3D" id="1.50.10.10">
    <property type="match status" value="1"/>
</dbReference>
<keyword evidence="1 3" id="KW-0378">Hydrolase</keyword>
<proteinExistence type="inferred from homology"/>
<dbReference type="SUPFAM" id="SSF48208">
    <property type="entry name" value="Six-hairpin glycosidases"/>
    <property type="match status" value="1"/>
</dbReference>
<evidence type="ECO:0000313" key="3">
    <source>
        <dbReference type="EMBL" id="PKV95318.1"/>
    </source>
</evidence>
<accession>A0A2N3WN70</accession>
<dbReference type="RefSeq" id="WP_244194786.1">
    <property type="nucleotide sequence ID" value="NZ_JACJHR010000061.1"/>
</dbReference>
<keyword evidence="4" id="KW-1185">Reference proteome</keyword>
<dbReference type="EMBL" id="PJMY01000003">
    <property type="protein sequence ID" value="PKV95318.1"/>
    <property type="molecule type" value="Genomic_DNA"/>
</dbReference>
<dbReference type="InterPro" id="IPR052369">
    <property type="entry name" value="UG_Glycosaminoglycan_Hydrolase"/>
</dbReference>
<organism evidence="3 4">
    <name type="scientific">Amycolatopsis echigonensis</name>
    <dbReference type="NCBI Taxonomy" id="2576905"/>
    <lineage>
        <taxon>Bacteria</taxon>
        <taxon>Bacillati</taxon>
        <taxon>Actinomycetota</taxon>
        <taxon>Actinomycetes</taxon>
        <taxon>Pseudonocardiales</taxon>
        <taxon>Pseudonocardiaceae</taxon>
        <taxon>Amycolatopsis</taxon>
    </lineage>
</organism>
<gene>
    <name evidence="3" type="ORF">ATK30_6232</name>
</gene>
<dbReference type="GO" id="GO:0000272">
    <property type="term" value="P:polysaccharide catabolic process"/>
    <property type="evidence" value="ECO:0007669"/>
    <property type="project" value="TreeGrafter"/>
</dbReference>
<reference evidence="3 4" key="1">
    <citation type="submission" date="2017-12" db="EMBL/GenBank/DDBJ databases">
        <title>Sequencing the genomes of 1000 Actinobacteria strains.</title>
        <authorList>
            <person name="Klenk H.-P."/>
        </authorList>
    </citation>
    <scope>NUCLEOTIDE SEQUENCE [LARGE SCALE GENOMIC DNA]</scope>
    <source>
        <strain evidence="3 4">DSM 45165</strain>
    </source>
</reference>
<dbReference type="AlphaFoldDB" id="A0A2N3WN70"/>
<dbReference type="Proteomes" id="UP000233750">
    <property type="component" value="Unassembled WGS sequence"/>
</dbReference>
<name>A0A2N3WN70_9PSEU</name>
<protein>
    <submittedName>
        <fullName evidence="3">Unsaturated chondroitin disaccharide hydrolase</fullName>
    </submittedName>
</protein>
<dbReference type="PANTHER" id="PTHR36845">
    <property type="entry name" value="HYDROLASE, PUTATIVE (AFU_ORTHOLOGUE AFUA_7G05090)-RELATED"/>
    <property type="match status" value="1"/>
</dbReference>
<evidence type="ECO:0000256" key="2">
    <source>
        <dbReference type="ARBA" id="ARBA00038358"/>
    </source>
</evidence>
<comment type="similarity">
    <text evidence="2">Belongs to the glycosyl hydrolase 88 family.</text>
</comment>
<sequence>MSGRWDAASQRMLLRIDETAADVATGFPNYADTDTGEWTRSADGFWTGGFWGGLLALAAVDSGARRYARLADDVAERLTVRASSDTAFRGFLFFYGAGVAHLTGKSETTREAALAGARALASSFNHDAGLIPLGSQAEESDAVGAGAANIDAVPGTVALLAWAARETDRPELADMARAHAQRHVEYCLREDGSVCQSAAFDEWDGTLLRRYTHKGRSDDSTWARAQAWAMLGFAQAARWVGPEFAGPATTAADWWLDQLPADRVAPWDFSAGPDEPRDTSATAIAAAALLKLAALLPDRPRYREHAAAMVDTLTTFVTPTGVGDHRRPGMFTGGCFDPRRGVATDAELVWGDYFLLESLLALRGVLEPAEL</sequence>
<evidence type="ECO:0000256" key="1">
    <source>
        <dbReference type="ARBA" id="ARBA00022801"/>
    </source>
</evidence>
<comment type="caution">
    <text evidence="3">The sequence shown here is derived from an EMBL/GenBank/DDBJ whole genome shotgun (WGS) entry which is preliminary data.</text>
</comment>